<dbReference type="EMBL" id="CM023487">
    <property type="protein sequence ID" value="KAH6927133.1"/>
    <property type="molecule type" value="Genomic_DNA"/>
</dbReference>
<dbReference type="Proteomes" id="UP000821845">
    <property type="component" value="Chromosome 7"/>
</dbReference>
<organism evidence="1 2">
    <name type="scientific">Hyalomma asiaticum</name>
    <name type="common">Tick</name>
    <dbReference type="NCBI Taxonomy" id="266040"/>
    <lineage>
        <taxon>Eukaryota</taxon>
        <taxon>Metazoa</taxon>
        <taxon>Ecdysozoa</taxon>
        <taxon>Arthropoda</taxon>
        <taxon>Chelicerata</taxon>
        <taxon>Arachnida</taxon>
        <taxon>Acari</taxon>
        <taxon>Parasitiformes</taxon>
        <taxon>Ixodida</taxon>
        <taxon>Ixodoidea</taxon>
        <taxon>Ixodidae</taxon>
        <taxon>Hyalomminae</taxon>
        <taxon>Hyalomma</taxon>
    </lineage>
</organism>
<protein>
    <submittedName>
        <fullName evidence="1">Uncharacterized protein</fullName>
    </submittedName>
</protein>
<comment type="caution">
    <text evidence="1">The sequence shown here is derived from an EMBL/GenBank/DDBJ whole genome shotgun (WGS) entry which is preliminary data.</text>
</comment>
<evidence type="ECO:0000313" key="1">
    <source>
        <dbReference type="EMBL" id="KAH6927133.1"/>
    </source>
</evidence>
<sequence length="234" mass="26293">MRTGLVTVNIGDTSDATAENATVGLLRHLALAAIQDSWEDQFVSKLARMLKQNNCNFLDENLERAINAFIEKLPAERSESLEKGDEPPEGFDIIEFKFLGLNSLRPFGPFFTFCRNGSRFVQFDLANKRPLILVGTILGNDSNTNQLLSRALLVRFTAQFEVEGAGEDLKLHPTVNMPVSMVGLSMILKTVNKETKEDIGIILNSPKPHFLRTLWHGMLFTELDKLFNEISPRK</sequence>
<accession>A0ACB7RWX9</accession>
<evidence type="ECO:0000313" key="2">
    <source>
        <dbReference type="Proteomes" id="UP000821845"/>
    </source>
</evidence>
<reference evidence="1" key="1">
    <citation type="submission" date="2020-05" db="EMBL/GenBank/DDBJ databases">
        <title>Large-scale comparative analyses of tick genomes elucidate their genetic diversity and vector capacities.</title>
        <authorList>
            <person name="Jia N."/>
            <person name="Wang J."/>
            <person name="Shi W."/>
            <person name="Du L."/>
            <person name="Sun Y."/>
            <person name="Zhan W."/>
            <person name="Jiang J."/>
            <person name="Wang Q."/>
            <person name="Zhang B."/>
            <person name="Ji P."/>
            <person name="Sakyi L.B."/>
            <person name="Cui X."/>
            <person name="Yuan T."/>
            <person name="Jiang B."/>
            <person name="Yang W."/>
            <person name="Lam T.T.-Y."/>
            <person name="Chang Q."/>
            <person name="Ding S."/>
            <person name="Wang X."/>
            <person name="Zhu J."/>
            <person name="Ruan X."/>
            <person name="Zhao L."/>
            <person name="Wei J."/>
            <person name="Que T."/>
            <person name="Du C."/>
            <person name="Cheng J."/>
            <person name="Dai P."/>
            <person name="Han X."/>
            <person name="Huang E."/>
            <person name="Gao Y."/>
            <person name="Liu J."/>
            <person name="Shao H."/>
            <person name="Ye R."/>
            <person name="Li L."/>
            <person name="Wei W."/>
            <person name="Wang X."/>
            <person name="Wang C."/>
            <person name="Yang T."/>
            <person name="Huo Q."/>
            <person name="Li W."/>
            <person name="Guo W."/>
            <person name="Chen H."/>
            <person name="Zhou L."/>
            <person name="Ni X."/>
            <person name="Tian J."/>
            <person name="Zhou Y."/>
            <person name="Sheng Y."/>
            <person name="Liu T."/>
            <person name="Pan Y."/>
            <person name="Xia L."/>
            <person name="Li J."/>
            <person name="Zhao F."/>
            <person name="Cao W."/>
        </authorList>
    </citation>
    <scope>NUCLEOTIDE SEQUENCE</scope>
    <source>
        <strain evidence="1">Hyas-2018</strain>
    </source>
</reference>
<keyword evidence="2" id="KW-1185">Reference proteome</keyword>
<gene>
    <name evidence="1" type="ORF">HPB50_027092</name>
</gene>
<name>A0ACB7RWX9_HYAAI</name>
<proteinExistence type="predicted"/>